<gene>
    <name evidence="2" type="ORF">DX914_06910</name>
</gene>
<reference evidence="2 3" key="1">
    <citation type="submission" date="2018-08" db="EMBL/GenBank/DDBJ databases">
        <title>Lysobacter sp. zong2l5, whole genome shotgun sequence.</title>
        <authorList>
            <person name="Zhang X."/>
            <person name="Feng G."/>
            <person name="Zhu H."/>
        </authorList>
    </citation>
    <scope>NUCLEOTIDE SEQUENCE [LARGE SCALE GENOMIC DNA]</scope>
    <source>
        <strain evidence="3">zong2l5</strain>
    </source>
</reference>
<evidence type="ECO:0008006" key="4">
    <source>
        <dbReference type="Google" id="ProtNLM"/>
    </source>
</evidence>
<comment type="caution">
    <text evidence="2">The sequence shown here is derived from an EMBL/GenBank/DDBJ whole genome shotgun (WGS) entry which is preliminary data.</text>
</comment>
<keyword evidence="3" id="KW-1185">Reference proteome</keyword>
<sequence>MKQGRIKWAGIGVALAFAGVAWAQEPKLEPMTDGMLRDYLPDDSQLEVRLDGDFNGDGIGDTAYVGGTDEKRLLKIMLGYKDELDWGYSPAGEAELEVAPLGSASLSFKKGVLIVGDLTGGTTATASTYRYRYDPAVKRFRLIGLDAERYSRTNSHDSLKFSWNLLTGARIVQRGYVNDSGQGDEAYRYGPERKLASKAAPVWIDDTPSPDAMLDADANNG</sequence>
<dbReference type="Proteomes" id="UP000264492">
    <property type="component" value="Unassembled WGS sequence"/>
</dbReference>
<organism evidence="2 3">
    <name type="scientific">Lysobacter silvisoli</name>
    <dbReference type="NCBI Taxonomy" id="2293254"/>
    <lineage>
        <taxon>Bacteria</taxon>
        <taxon>Pseudomonadati</taxon>
        <taxon>Pseudomonadota</taxon>
        <taxon>Gammaproteobacteria</taxon>
        <taxon>Lysobacterales</taxon>
        <taxon>Lysobacteraceae</taxon>
        <taxon>Lysobacter</taxon>
    </lineage>
</organism>
<protein>
    <recommendedName>
        <fullName evidence="4">VCBS repeat-containing protein</fullName>
    </recommendedName>
</protein>
<evidence type="ECO:0000256" key="1">
    <source>
        <dbReference type="SAM" id="SignalP"/>
    </source>
</evidence>
<dbReference type="AlphaFoldDB" id="A0A371K4J4"/>
<keyword evidence="1" id="KW-0732">Signal</keyword>
<proteinExistence type="predicted"/>
<dbReference type="RefSeq" id="WP_115858272.1">
    <property type="nucleotide sequence ID" value="NZ_QTSU01000001.1"/>
</dbReference>
<evidence type="ECO:0000313" key="3">
    <source>
        <dbReference type="Proteomes" id="UP000264492"/>
    </source>
</evidence>
<evidence type="ECO:0000313" key="2">
    <source>
        <dbReference type="EMBL" id="RDZ28835.1"/>
    </source>
</evidence>
<dbReference type="EMBL" id="QTSU01000001">
    <property type="protein sequence ID" value="RDZ28835.1"/>
    <property type="molecule type" value="Genomic_DNA"/>
</dbReference>
<accession>A0A371K4J4</accession>
<name>A0A371K4J4_9GAMM</name>
<feature type="chain" id="PRO_5016952250" description="VCBS repeat-containing protein" evidence="1">
    <location>
        <begin position="24"/>
        <end position="221"/>
    </location>
</feature>
<feature type="signal peptide" evidence="1">
    <location>
        <begin position="1"/>
        <end position="23"/>
    </location>
</feature>
<dbReference type="OrthoDB" id="7563098at2"/>